<feature type="short sequence motif" description="GXSXG" evidence="7">
    <location>
        <begin position="238"/>
        <end position="242"/>
    </location>
</feature>
<evidence type="ECO:0000313" key="9">
    <source>
        <dbReference type="EMBL" id="KIA76274.1"/>
    </source>
</evidence>
<dbReference type="InterPro" id="IPR036770">
    <property type="entry name" value="Ankyrin_rpt-contain_sf"/>
</dbReference>
<keyword evidence="2" id="KW-0677">Repeat</keyword>
<feature type="repeat" description="ANK" evidence="6">
    <location>
        <begin position="96"/>
        <end position="128"/>
    </location>
</feature>
<keyword evidence="7" id="KW-0442">Lipid degradation</keyword>
<dbReference type="Gene3D" id="1.25.40.20">
    <property type="entry name" value="Ankyrin repeat-containing domain"/>
    <property type="match status" value="1"/>
</dbReference>
<comment type="caution">
    <text evidence="9">The sequence shown here is derived from an EMBL/GenBank/DDBJ whole genome shotgun (WGS) entry which is preliminary data.</text>
</comment>
<protein>
    <recommendedName>
        <fullName evidence="1">phospholipase A2</fullName>
        <ecNumber evidence="1">3.1.1.4</ecNumber>
    </recommendedName>
</protein>
<reference evidence="9 10" key="1">
    <citation type="journal article" date="2014" name="Mol. Biol. Evol.">
        <title>Massive expansion of Ubiquitination-related gene families within the Chlamydiae.</title>
        <authorList>
            <person name="Domman D."/>
            <person name="Collingro A."/>
            <person name="Lagkouvardos I."/>
            <person name="Gehre L."/>
            <person name="Weinmaier T."/>
            <person name="Rattei T."/>
            <person name="Subtil A."/>
            <person name="Horn M."/>
        </authorList>
    </citation>
    <scope>NUCLEOTIDE SEQUENCE [LARGE SCALE GENOMIC DNA]</scope>
    <source>
        <strain evidence="9 10">OEW1</strain>
    </source>
</reference>
<feature type="short sequence motif" description="GXGXXG" evidence="7">
    <location>
        <begin position="209"/>
        <end position="214"/>
    </location>
</feature>
<dbReference type="InterPro" id="IPR002641">
    <property type="entry name" value="PNPLA_dom"/>
</dbReference>
<name>A0A0C1EI13_9BACT</name>
<dbReference type="Proteomes" id="UP000031307">
    <property type="component" value="Unassembled WGS sequence"/>
</dbReference>
<evidence type="ECO:0000256" key="2">
    <source>
        <dbReference type="ARBA" id="ARBA00022737"/>
    </source>
</evidence>
<keyword evidence="7" id="KW-0378">Hydrolase</keyword>
<dbReference type="SUPFAM" id="SSF52151">
    <property type="entry name" value="FabD/lysophospholipase-like"/>
    <property type="match status" value="1"/>
</dbReference>
<dbReference type="Gene3D" id="3.40.1090.10">
    <property type="entry name" value="Cytosolic phospholipase A2 catalytic domain"/>
    <property type="match status" value="1"/>
</dbReference>
<dbReference type="InterPro" id="IPR016035">
    <property type="entry name" value="Acyl_Trfase/lysoPLipase"/>
</dbReference>
<dbReference type="Pfam" id="PF12796">
    <property type="entry name" value="Ank_2"/>
    <property type="match status" value="1"/>
</dbReference>
<dbReference type="GO" id="GO:0004623">
    <property type="term" value="F:phospholipase A2 activity"/>
    <property type="evidence" value="ECO:0007669"/>
    <property type="project" value="UniProtKB-EC"/>
</dbReference>
<gene>
    <name evidence="9" type="ORF">DB43_AO00130</name>
</gene>
<dbReference type="PANTHER" id="PTHR24126:SF14">
    <property type="entry name" value="ANK_REP_REGION DOMAIN-CONTAINING PROTEIN"/>
    <property type="match status" value="1"/>
</dbReference>
<feature type="short sequence motif" description="DGA/G" evidence="7">
    <location>
        <begin position="437"/>
        <end position="439"/>
    </location>
</feature>
<evidence type="ECO:0000256" key="5">
    <source>
        <dbReference type="ARBA" id="ARBA00023422"/>
    </source>
</evidence>
<dbReference type="SUPFAM" id="SSF48403">
    <property type="entry name" value="Ankyrin repeat"/>
    <property type="match status" value="1"/>
</dbReference>
<organism evidence="9 10">
    <name type="scientific">Parachlamydia acanthamoebae</name>
    <dbReference type="NCBI Taxonomy" id="83552"/>
    <lineage>
        <taxon>Bacteria</taxon>
        <taxon>Pseudomonadati</taxon>
        <taxon>Chlamydiota</taxon>
        <taxon>Chlamydiia</taxon>
        <taxon>Parachlamydiales</taxon>
        <taxon>Parachlamydiaceae</taxon>
        <taxon>Parachlamydia</taxon>
    </lineage>
</organism>
<evidence type="ECO:0000256" key="6">
    <source>
        <dbReference type="PROSITE-ProRule" id="PRU00023"/>
    </source>
</evidence>
<feature type="active site" description="Nucleophile" evidence="7">
    <location>
        <position position="240"/>
    </location>
</feature>
<dbReference type="PATRIC" id="fig|83552.4.peg.2617"/>
<dbReference type="AlphaFoldDB" id="A0A0C1EI13"/>
<sequence>MEIIRVNMGQYGVYKTFRFNALSLLVYTGYIEGLDQLVKTLKELRQLHKLDFHQMTSQLGSLLHVAIWAGQSTMLQHLLQVYYEQTYPLLDVENHEGKTPLILAASTGDIYSLKILLSKGADIEKRDFLGQTAMHHAVKNGQVRIIAFLCHAGAKLNTCDHQGQNPRAYSNDKFIKNLLINHYEFFLKGSTNKFIDYLDQKPFHAIFQGGGAKGVVYIGVTKAMEELGLFEEMRRFAGTSAGALLALFLAIGFNTQMLEETLKNILTNEALKRLLGLITFDLEEEDKKNLDNFTASIKKNILGIKKVGIGLLKLFAILAGQRTGWADGVELKNWLNEIIILQTGIVNCTFGEFADLVEKGEINKKSARPFKHLHVLTTDLNTSSLLQLNSEQKKWENFLIADAVVASSAFPLLIALQKMREKVNGKLIVNPKYQCTDGGILANLPDEIFDRVEKSGWLDSETAVPQFNRRTIAFCFEQSPIPPTTDTSSAYTFLLRVLKRVYRKPERLRKQIMPNRYETRLVRISNGKIHTTEFNAPQEKIQAAIDAAYTSTKVFFEEREAYLGDI</sequence>
<dbReference type="EMBL" id="JSAM01000125">
    <property type="protein sequence ID" value="KIA76274.1"/>
    <property type="molecule type" value="Genomic_DNA"/>
</dbReference>
<dbReference type="PROSITE" id="PS51635">
    <property type="entry name" value="PNPLA"/>
    <property type="match status" value="1"/>
</dbReference>
<accession>A0A0C1EI13</accession>
<evidence type="ECO:0000256" key="7">
    <source>
        <dbReference type="PROSITE-ProRule" id="PRU01161"/>
    </source>
</evidence>
<keyword evidence="4 7" id="KW-0443">Lipid metabolism</keyword>
<dbReference type="Pfam" id="PF01734">
    <property type="entry name" value="Patatin"/>
    <property type="match status" value="1"/>
</dbReference>
<dbReference type="PROSITE" id="PS50297">
    <property type="entry name" value="ANK_REP_REGION"/>
    <property type="match status" value="2"/>
</dbReference>
<proteinExistence type="predicted"/>
<evidence type="ECO:0000313" key="10">
    <source>
        <dbReference type="Proteomes" id="UP000031307"/>
    </source>
</evidence>
<dbReference type="PROSITE" id="PS50088">
    <property type="entry name" value="ANK_REPEAT"/>
    <property type="match status" value="2"/>
</dbReference>
<keyword evidence="3 6" id="KW-0040">ANK repeat</keyword>
<evidence type="ECO:0000259" key="8">
    <source>
        <dbReference type="PROSITE" id="PS51635"/>
    </source>
</evidence>
<evidence type="ECO:0000256" key="4">
    <source>
        <dbReference type="ARBA" id="ARBA00023098"/>
    </source>
</evidence>
<dbReference type="SMART" id="SM00248">
    <property type="entry name" value="ANK"/>
    <property type="match status" value="4"/>
</dbReference>
<comment type="catalytic activity">
    <reaction evidence="5">
        <text>a 1,2-diacyl-sn-glycero-3-phosphocholine + H2O = a 1-acyl-sn-glycero-3-phosphocholine + a fatty acid + H(+)</text>
        <dbReference type="Rhea" id="RHEA:15801"/>
        <dbReference type="ChEBI" id="CHEBI:15377"/>
        <dbReference type="ChEBI" id="CHEBI:15378"/>
        <dbReference type="ChEBI" id="CHEBI:28868"/>
        <dbReference type="ChEBI" id="CHEBI:57643"/>
        <dbReference type="ChEBI" id="CHEBI:58168"/>
        <dbReference type="EC" id="3.1.1.4"/>
    </reaction>
    <physiologicalReaction direction="left-to-right" evidence="5">
        <dbReference type="Rhea" id="RHEA:15802"/>
    </physiologicalReaction>
</comment>
<evidence type="ECO:0000256" key="1">
    <source>
        <dbReference type="ARBA" id="ARBA00013278"/>
    </source>
</evidence>
<evidence type="ECO:0000256" key="3">
    <source>
        <dbReference type="ARBA" id="ARBA00023043"/>
    </source>
</evidence>
<feature type="repeat" description="ANK" evidence="6">
    <location>
        <begin position="129"/>
        <end position="161"/>
    </location>
</feature>
<dbReference type="EC" id="3.1.1.4" evidence="1"/>
<dbReference type="InterPro" id="IPR002110">
    <property type="entry name" value="Ankyrin_rpt"/>
</dbReference>
<dbReference type="GO" id="GO:0016042">
    <property type="term" value="P:lipid catabolic process"/>
    <property type="evidence" value="ECO:0007669"/>
    <property type="project" value="UniProtKB-UniRule"/>
</dbReference>
<feature type="active site" description="Proton acceptor" evidence="7">
    <location>
        <position position="437"/>
    </location>
</feature>
<feature type="domain" description="PNPLA" evidence="8">
    <location>
        <begin position="205"/>
        <end position="450"/>
    </location>
</feature>
<dbReference type="PANTHER" id="PTHR24126">
    <property type="entry name" value="ANKYRIN REPEAT, PH AND SEC7 DOMAIN CONTAINING PROTEIN SECG-RELATED"/>
    <property type="match status" value="1"/>
</dbReference>